<keyword evidence="4" id="KW-1185">Reference proteome</keyword>
<feature type="region of interest" description="Disordered" evidence="1">
    <location>
        <begin position="280"/>
        <end position="325"/>
    </location>
</feature>
<name>A0A934I6K7_9CORY</name>
<evidence type="ECO:0000256" key="1">
    <source>
        <dbReference type="SAM" id="MobiDB-lite"/>
    </source>
</evidence>
<organism evidence="3 4">
    <name type="scientific">Corynebacterium meridianum</name>
    <dbReference type="NCBI Taxonomy" id="2765363"/>
    <lineage>
        <taxon>Bacteria</taxon>
        <taxon>Bacillati</taxon>
        <taxon>Actinomycetota</taxon>
        <taxon>Actinomycetes</taxon>
        <taxon>Mycobacteriales</taxon>
        <taxon>Corynebacteriaceae</taxon>
        <taxon>Corynebacterium</taxon>
    </lineage>
</organism>
<protein>
    <submittedName>
        <fullName evidence="3">YcaO-like family protein</fullName>
    </submittedName>
</protein>
<reference evidence="3" key="1">
    <citation type="submission" date="2020-12" db="EMBL/GenBank/DDBJ databases">
        <title>Genome public.</title>
        <authorList>
            <person name="Sun Q."/>
        </authorList>
    </citation>
    <scope>NUCLEOTIDE SEQUENCE</scope>
    <source>
        <strain evidence="3">CCM 8863</strain>
    </source>
</reference>
<dbReference type="InterPro" id="IPR003776">
    <property type="entry name" value="YcaO-like_dom"/>
</dbReference>
<dbReference type="Proteomes" id="UP000645966">
    <property type="component" value="Unassembled WGS sequence"/>
</dbReference>
<accession>A0A934I6K7</accession>
<feature type="domain" description="YcaO" evidence="2">
    <location>
        <begin position="20"/>
        <end position="161"/>
    </location>
</feature>
<gene>
    <name evidence="3" type="ORF">JDV75_10645</name>
</gene>
<comment type="caution">
    <text evidence="3">The sequence shown here is derived from an EMBL/GenBank/DDBJ whole genome shotgun (WGS) entry which is preliminary data.</text>
</comment>
<sequence length="325" mass="34972">MTPTISQPSSRSFTGPGVFRYGPEEPHEWVQVYDLRTGEPSWIAREYVYYGGHVNRHRWVLSTSSGCAAGSTAAEVAAFRSARTHRTGRLRRLVVPTLARRARRCIPALRLPVRAQLPGVKVEACPLTSSFGVPVGIAPVHADTISSIGTACDPGPLKALDVVINVAWTYTPDRMSMCTCDPDRIKRLSENSRLVHDIDDHPCCAAPKRTRTIGASVGTGEISAWKGSTCGGTRCGRMDWPAFGEVSCANCPTDSTGWATTRAGTLASKPCPTRVVSASKPSRLWDPRFSPSISAGTAGEPSDGPAGPVRGRGTGRYRTDLHPFR</sequence>
<dbReference type="Pfam" id="PF02624">
    <property type="entry name" value="YcaO"/>
    <property type="match status" value="1"/>
</dbReference>
<proteinExistence type="predicted"/>
<dbReference type="EMBL" id="JAEIOS010000015">
    <property type="protein sequence ID" value="MBI8990209.1"/>
    <property type="molecule type" value="Genomic_DNA"/>
</dbReference>
<evidence type="ECO:0000313" key="4">
    <source>
        <dbReference type="Proteomes" id="UP000645966"/>
    </source>
</evidence>
<dbReference type="AlphaFoldDB" id="A0A934I6K7"/>
<evidence type="ECO:0000259" key="2">
    <source>
        <dbReference type="Pfam" id="PF02624"/>
    </source>
</evidence>
<evidence type="ECO:0000313" key="3">
    <source>
        <dbReference type="EMBL" id="MBI8990209.1"/>
    </source>
</evidence>